<comment type="similarity">
    <text evidence="2 10">Belongs to the exportin family.</text>
</comment>
<dbReference type="GO" id="GO:0000049">
    <property type="term" value="F:tRNA binding"/>
    <property type="evidence" value="ECO:0007669"/>
    <property type="project" value="UniProtKB-UniRule"/>
</dbReference>
<dbReference type="InterPro" id="IPR021133">
    <property type="entry name" value="HEAT_type_2"/>
</dbReference>
<keyword evidence="7 10" id="KW-0694">RNA-binding</keyword>
<dbReference type="GO" id="GO:0005643">
    <property type="term" value="C:nuclear pore"/>
    <property type="evidence" value="ECO:0007669"/>
    <property type="project" value="TreeGrafter"/>
</dbReference>
<dbReference type="Pfam" id="PF08389">
    <property type="entry name" value="Xpo1"/>
    <property type="match status" value="1"/>
</dbReference>
<evidence type="ECO:0000256" key="5">
    <source>
        <dbReference type="ARBA" id="ARBA00022490"/>
    </source>
</evidence>
<dbReference type="Proteomes" id="UP001203297">
    <property type="component" value="Unassembled WGS sequence"/>
</dbReference>
<comment type="subcellular location">
    <subcellularLocation>
        <location evidence="1 10">Cytoplasm</location>
    </subcellularLocation>
    <subcellularLocation>
        <location evidence="10">Nucleus</location>
    </subcellularLocation>
    <text evidence="10">Shuttles between the nucleus and the cytoplasm.</text>
</comment>
<evidence type="ECO:0000256" key="4">
    <source>
        <dbReference type="ARBA" id="ARBA00022448"/>
    </source>
</evidence>
<keyword evidence="5 10" id="KW-0963">Cytoplasm</keyword>
<comment type="function">
    <text evidence="10">tRNA nucleus export receptor which facilitates tRNA translocation across the nuclear pore complex.</text>
</comment>
<evidence type="ECO:0000256" key="6">
    <source>
        <dbReference type="ARBA" id="ARBA00022555"/>
    </source>
</evidence>
<dbReference type="GO" id="GO:0071528">
    <property type="term" value="P:tRNA re-export from nucleus"/>
    <property type="evidence" value="ECO:0007669"/>
    <property type="project" value="UniProtKB-UniRule"/>
</dbReference>
<comment type="caution">
    <text evidence="13">The sequence shown here is derived from an EMBL/GenBank/DDBJ whole genome shotgun (WGS) entry which is preliminary data.</text>
</comment>
<keyword evidence="6 10" id="KW-0820">tRNA-binding</keyword>
<evidence type="ECO:0000256" key="10">
    <source>
        <dbReference type="RuleBase" id="RU366037"/>
    </source>
</evidence>
<dbReference type="GO" id="GO:0031267">
    <property type="term" value="F:small GTPase binding"/>
    <property type="evidence" value="ECO:0007669"/>
    <property type="project" value="InterPro"/>
</dbReference>
<dbReference type="Pfam" id="PF19282">
    <property type="entry name" value="Exportin-T"/>
    <property type="match status" value="1"/>
</dbReference>
<dbReference type="PANTHER" id="PTHR15952">
    <property type="entry name" value="EXPORTIN-T/LOS1"/>
    <property type="match status" value="1"/>
</dbReference>
<feature type="domain" description="Exportin-1/Importin-beta-like" evidence="11">
    <location>
        <begin position="103"/>
        <end position="280"/>
    </location>
</feature>
<sequence>MEQQADQVVRAIVIASDPTQGSLHQQALEYLSNIQQNAGETWNLALNLFVDTTPIGERKHPTEARFFALRVLDDFLEARSEPLDEKSFDTLRRMLLAYIHPNTLLRNKFSHTLTLLFLATYLDQWPTFFTDIFALMRPAESTSQTSFNPHVSLLFFHVVIEISEEVADQIIKGARQFNTDRHVRDARVRDAVRERDAVRINEAVLTIVADRVERLQVLRKNTTATGQETSEVLEVVDWGVRTFGSYAGWVDINLTVTPTTIPLLFALLSDPSLSVRMAAAGALRRIVSKGLKEPSDKLQLIKVLSLGQVIDSLEERTRAEQIARGDDTDEGEESYREALGRLLNILGLELIKLADDAPADEVRAEGSRLLQQILPVMLRYMEDEYDDTCSTIFPMLQTVLASYKRSRKLSTVPLDKHKRVFLASLQAVILKKMKWEEGADLDDIDEDDKAAFELLRKELRSLMDSVLSIDQDLVVDAIRTHALQTLQLYASGAAIKWNDAELAIYLIFIFGEINKSSTKGRSAFSQAPQVPKERRKEIDYADFALTPHGELLLALFETGISAYPNQAVVMQFFETVARYGDFFKVRKQCIVPALEAMVGVRGLHNPQSAVRARVFYLFHRFIKDNQREISLELAGTLLEGIRESLTIRVELPEVDPNEPNDPLTEATTTPDPQLYLFETVGTLVHLFFKTPDQSAALLLSVVTPLLEELSANLQSFEGKKDVLPIVKIHHVIMALGNIAKGFPDYPTPVPEDFVFPPLHVFRNIAQAILMSLGAMKEFKVVRDATRFAFARIFATTGPEVTDLIPTLMVNLLAHFEGSELVDFINFVNLLVHRLQQDLFNVLDELIGPLNAHVTNLMFQPVTGTDDILTHSESKRAYLTLLNNVVSSKLAGILLSDRNKEGFEPLLQSMLQVAGDVSDPQSQRAAFTFLSKSVSVWGQPLPGTANGDAMSGSQGVPGFERFVYENVVPTAFAVLSVPELNIKDGQVLVVLQEIAGLLQTVGKVRGQEAYKFFVSVFLPAQNWPAETALEFTTKMGDLDSKQFRKYFADFVRASRSTS</sequence>
<dbReference type="EMBL" id="WTXG01000008">
    <property type="protein sequence ID" value="KAI0303826.1"/>
    <property type="molecule type" value="Genomic_DNA"/>
</dbReference>
<dbReference type="Gene3D" id="1.25.10.10">
    <property type="entry name" value="Leucine-rich Repeat Variant"/>
    <property type="match status" value="1"/>
</dbReference>
<dbReference type="GO" id="GO:0016363">
    <property type="term" value="C:nuclear matrix"/>
    <property type="evidence" value="ECO:0007669"/>
    <property type="project" value="TreeGrafter"/>
</dbReference>
<keyword evidence="4 10" id="KW-0813">Transport</keyword>
<keyword evidence="8 10" id="KW-0539">Nucleus</keyword>
<evidence type="ECO:0000256" key="8">
    <source>
        <dbReference type="ARBA" id="ARBA00023242"/>
    </source>
</evidence>
<evidence type="ECO:0000313" key="14">
    <source>
        <dbReference type="Proteomes" id="UP001203297"/>
    </source>
</evidence>
<dbReference type="InterPro" id="IPR011989">
    <property type="entry name" value="ARM-like"/>
</dbReference>
<evidence type="ECO:0000256" key="3">
    <source>
        <dbReference type="ARBA" id="ARBA00018928"/>
    </source>
</evidence>
<dbReference type="AlphaFoldDB" id="A0AAD4M6P7"/>
<protein>
    <recommendedName>
        <fullName evidence="3 10">Exportin-T</fullName>
    </recommendedName>
    <alternativeName>
        <fullName evidence="10">Exportin(tRNA)</fullName>
    </alternativeName>
    <alternativeName>
        <fullName evidence="10">tRNA exportin</fullName>
    </alternativeName>
</protein>
<name>A0AAD4M6P7_9AGAM</name>
<evidence type="ECO:0000256" key="9">
    <source>
        <dbReference type="PROSITE-ProRule" id="PRU00103"/>
    </source>
</evidence>
<dbReference type="InterPro" id="IPR040017">
    <property type="entry name" value="XPOT"/>
</dbReference>
<proteinExistence type="inferred from homology"/>
<dbReference type="InterPro" id="IPR045546">
    <property type="entry name" value="Exportin-T_C"/>
</dbReference>
<gene>
    <name evidence="13" type="ORF">B0F90DRAFT_1709348</name>
</gene>
<feature type="domain" description="Exportin-T C-terminal" evidence="12">
    <location>
        <begin position="361"/>
        <end position="1051"/>
    </location>
</feature>
<feature type="repeat" description="HEAT" evidence="9">
    <location>
        <begin position="260"/>
        <end position="298"/>
    </location>
</feature>
<evidence type="ECO:0000256" key="2">
    <source>
        <dbReference type="ARBA" id="ARBA00009466"/>
    </source>
</evidence>
<dbReference type="PANTHER" id="PTHR15952:SF11">
    <property type="entry name" value="EXPORTIN-T"/>
    <property type="match status" value="1"/>
</dbReference>
<dbReference type="GO" id="GO:0005737">
    <property type="term" value="C:cytoplasm"/>
    <property type="evidence" value="ECO:0007669"/>
    <property type="project" value="UniProtKB-SubCell"/>
</dbReference>
<evidence type="ECO:0000259" key="11">
    <source>
        <dbReference type="Pfam" id="PF08389"/>
    </source>
</evidence>
<evidence type="ECO:0000256" key="7">
    <source>
        <dbReference type="ARBA" id="ARBA00022884"/>
    </source>
</evidence>
<evidence type="ECO:0000313" key="13">
    <source>
        <dbReference type="EMBL" id="KAI0303826.1"/>
    </source>
</evidence>
<dbReference type="InterPro" id="IPR016024">
    <property type="entry name" value="ARM-type_fold"/>
</dbReference>
<dbReference type="PROSITE" id="PS50077">
    <property type="entry name" value="HEAT_REPEAT"/>
    <property type="match status" value="1"/>
</dbReference>
<dbReference type="InterPro" id="IPR013598">
    <property type="entry name" value="Exportin-1/Importin-b-like"/>
</dbReference>
<evidence type="ECO:0000256" key="1">
    <source>
        <dbReference type="ARBA" id="ARBA00004496"/>
    </source>
</evidence>
<dbReference type="SUPFAM" id="SSF48371">
    <property type="entry name" value="ARM repeat"/>
    <property type="match status" value="1"/>
</dbReference>
<evidence type="ECO:0000259" key="12">
    <source>
        <dbReference type="Pfam" id="PF19282"/>
    </source>
</evidence>
<accession>A0AAD4M6P7</accession>
<organism evidence="13 14">
    <name type="scientific">Multifurca ochricompacta</name>
    <dbReference type="NCBI Taxonomy" id="376703"/>
    <lineage>
        <taxon>Eukaryota</taxon>
        <taxon>Fungi</taxon>
        <taxon>Dikarya</taxon>
        <taxon>Basidiomycota</taxon>
        <taxon>Agaricomycotina</taxon>
        <taxon>Agaricomycetes</taxon>
        <taxon>Russulales</taxon>
        <taxon>Russulaceae</taxon>
        <taxon>Multifurca</taxon>
    </lineage>
</organism>
<keyword evidence="14" id="KW-1185">Reference proteome</keyword>
<reference evidence="13" key="1">
    <citation type="journal article" date="2022" name="New Phytol.">
        <title>Evolutionary transition to the ectomycorrhizal habit in the genomes of a hyperdiverse lineage of mushroom-forming fungi.</title>
        <authorList>
            <person name="Looney B."/>
            <person name="Miyauchi S."/>
            <person name="Morin E."/>
            <person name="Drula E."/>
            <person name="Courty P.E."/>
            <person name="Kohler A."/>
            <person name="Kuo A."/>
            <person name="LaButti K."/>
            <person name="Pangilinan J."/>
            <person name="Lipzen A."/>
            <person name="Riley R."/>
            <person name="Andreopoulos W."/>
            <person name="He G."/>
            <person name="Johnson J."/>
            <person name="Nolan M."/>
            <person name="Tritt A."/>
            <person name="Barry K.W."/>
            <person name="Grigoriev I.V."/>
            <person name="Nagy L.G."/>
            <person name="Hibbett D."/>
            <person name="Henrissat B."/>
            <person name="Matheny P.B."/>
            <person name="Labbe J."/>
            <person name="Martin F.M."/>
        </authorList>
    </citation>
    <scope>NUCLEOTIDE SEQUENCE</scope>
    <source>
        <strain evidence="13">BPL690</strain>
    </source>
</reference>